<organism evidence="3 4">
    <name type="scientific">Solirubrobacter pauli</name>
    <dbReference type="NCBI Taxonomy" id="166793"/>
    <lineage>
        <taxon>Bacteria</taxon>
        <taxon>Bacillati</taxon>
        <taxon>Actinomycetota</taxon>
        <taxon>Thermoleophilia</taxon>
        <taxon>Solirubrobacterales</taxon>
        <taxon>Solirubrobacteraceae</taxon>
        <taxon>Solirubrobacter</taxon>
    </lineage>
</organism>
<feature type="chain" id="PRO_5039566144" evidence="1">
    <location>
        <begin position="24"/>
        <end position="227"/>
    </location>
</feature>
<accession>A0A660KYA2</accession>
<dbReference type="PANTHER" id="PTHR31157:SF1">
    <property type="entry name" value="SCP DOMAIN-CONTAINING PROTEIN"/>
    <property type="match status" value="1"/>
</dbReference>
<feature type="domain" description="SCP" evidence="2">
    <location>
        <begin position="98"/>
        <end position="205"/>
    </location>
</feature>
<dbReference type="RefSeq" id="WP_121258572.1">
    <property type="nucleotide sequence ID" value="NZ_RBIL01000003.1"/>
</dbReference>
<dbReference type="InterPro" id="IPR014044">
    <property type="entry name" value="CAP_dom"/>
</dbReference>
<dbReference type="CDD" id="cd05379">
    <property type="entry name" value="CAP_bacterial"/>
    <property type="match status" value="1"/>
</dbReference>
<name>A0A660KYA2_9ACTN</name>
<dbReference type="SUPFAM" id="SSF55797">
    <property type="entry name" value="PR-1-like"/>
    <property type="match status" value="1"/>
</dbReference>
<keyword evidence="4" id="KW-1185">Reference proteome</keyword>
<dbReference type="PANTHER" id="PTHR31157">
    <property type="entry name" value="SCP DOMAIN-CONTAINING PROTEIN"/>
    <property type="match status" value="1"/>
</dbReference>
<dbReference type="InterPro" id="IPR035940">
    <property type="entry name" value="CAP_sf"/>
</dbReference>
<evidence type="ECO:0000256" key="1">
    <source>
        <dbReference type="SAM" id="SignalP"/>
    </source>
</evidence>
<dbReference type="AlphaFoldDB" id="A0A660KYA2"/>
<proteinExistence type="predicted"/>
<evidence type="ECO:0000313" key="4">
    <source>
        <dbReference type="Proteomes" id="UP000278962"/>
    </source>
</evidence>
<keyword evidence="1" id="KW-0732">Signal</keyword>
<dbReference type="Pfam" id="PF00188">
    <property type="entry name" value="CAP"/>
    <property type="match status" value="1"/>
</dbReference>
<sequence length="227" mass="23627">MLTKNIVTRLIPAVAVTAGLVFAAPASADAAATKTRGTTKSKTVKAKIALGDKRSGKAKASKTKTKVQAKASVAPCTNTTITPDAGNLELVRAALLCLHNQIRVQAGLPTLKDNAKLRKAATGHSNDMVDDGFFDHTSPNGDTFVDRIIGAGYAKRNDGWTIGENLAWGTGELSTPQAIMDAWMNSAGHKANIVKKSYKEVGIAVRIGVPTDGTVGATVTADFGAKV</sequence>
<dbReference type="OrthoDB" id="68195at2"/>
<feature type="signal peptide" evidence="1">
    <location>
        <begin position="1"/>
        <end position="23"/>
    </location>
</feature>
<dbReference type="EMBL" id="RBIL01000003">
    <property type="protein sequence ID" value="RKQ84996.1"/>
    <property type="molecule type" value="Genomic_DNA"/>
</dbReference>
<gene>
    <name evidence="3" type="ORF">C8N24_6630</name>
</gene>
<protein>
    <submittedName>
        <fullName evidence="3">Uncharacterized protein YkwD</fullName>
    </submittedName>
</protein>
<dbReference type="Proteomes" id="UP000278962">
    <property type="component" value="Unassembled WGS sequence"/>
</dbReference>
<evidence type="ECO:0000313" key="3">
    <source>
        <dbReference type="EMBL" id="RKQ84996.1"/>
    </source>
</evidence>
<comment type="caution">
    <text evidence="3">The sequence shown here is derived from an EMBL/GenBank/DDBJ whole genome shotgun (WGS) entry which is preliminary data.</text>
</comment>
<evidence type="ECO:0000259" key="2">
    <source>
        <dbReference type="Pfam" id="PF00188"/>
    </source>
</evidence>
<reference evidence="3 4" key="1">
    <citation type="submission" date="2018-10" db="EMBL/GenBank/DDBJ databases">
        <title>Genomic Encyclopedia of Archaeal and Bacterial Type Strains, Phase II (KMG-II): from individual species to whole genera.</title>
        <authorList>
            <person name="Goeker M."/>
        </authorList>
    </citation>
    <scope>NUCLEOTIDE SEQUENCE [LARGE SCALE GENOMIC DNA]</scope>
    <source>
        <strain evidence="3 4">DSM 14954</strain>
    </source>
</reference>
<dbReference type="Gene3D" id="3.40.33.10">
    <property type="entry name" value="CAP"/>
    <property type="match status" value="1"/>
</dbReference>